<sequence length="120" mass="13212">MAYEPQSTSSLFRVPIEIRRAIYTDLFDITGVHIAVSSEGRVRLSCCLDPDLGAENIENKRRSSSDDDDPSGKIGYPHQVPSGWGPHVECEEIALAKGFEGDNGCEAVPRDSFLTICKRL</sequence>
<comment type="caution">
    <text evidence="3">The sequence shown here is derived from an EMBL/GenBank/DDBJ whole genome shotgun (WGS) entry which is preliminary data.</text>
</comment>
<reference evidence="3 4" key="1">
    <citation type="submission" date="2023-01" db="EMBL/GenBank/DDBJ databases">
        <title>Analysis of 21 Apiospora genomes using comparative genomics revels a genus with tremendous synthesis potential of carbohydrate active enzymes and secondary metabolites.</title>
        <authorList>
            <person name="Sorensen T."/>
        </authorList>
    </citation>
    <scope>NUCLEOTIDE SEQUENCE [LARGE SCALE GENOMIC DNA]</scope>
    <source>
        <strain evidence="3 4">CBS 135458</strain>
    </source>
</reference>
<proteinExistence type="predicted"/>
<organism evidence="3 4">
    <name type="scientific">Apiospora phragmitis</name>
    <dbReference type="NCBI Taxonomy" id="2905665"/>
    <lineage>
        <taxon>Eukaryota</taxon>
        <taxon>Fungi</taxon>
        <taxon>Dikarya</taxon>
        <taxon>Ascomycota</taxon>
        <taxon>Pezizomycotina</taxon>
        <taxon>Sordariomycetes</taxon>
        <taxon>Xylariomycetidae</taxon>
        <taxon>Amphisphaeriales</taxon>
        <taxon>Apiosporaceae</taxon>
        <taxon>Apiospora</taxon>
    </lineage>
</organism>
<dbReference type="EMBL" id="JAQQWL010000005">
    <property type="protein sequence ID" value="KAK8073980.1"/>
    <property type="molecule type" value="Genomic_DNA"/>
</dbReference>
<evidence type="ECO:0000256" key="1">
    <source>
        <dbReference type="SAM" id="MobiDB-lite"/>
    </source>
</evidence>
<evidence type="ECO:0000313" key="4">
    <source>
        <dbReference type="Proteomes" id="UP001480595"/>
    </source>
</evidence>
<dbReference type="InterPro" id="IPR056632">
    <property type="entry name" value="DUF7730"/>
</dbReference>
<feature type="domain" description="DUF7730" evidence="2">
    <location>
        <begin position="5"/>
        <end position="54"/>
    </location>
</feature>
<name>A0ABR1VRU5_9PEZI</name>
<dbReference type="RefSeq" id="XP_066718455.1">
    <property type="nucleotide sequence ID" value="XM_066856288.1"/>
</dbReference>
<dbReference type="Pfam" id="PF24864">
    <property type="entry name" value="DUF7730"/>
    <property type="match status" value="1"/>
</dbReference>
<gene>
    <name evidence="3" type="ORF">PG994_004879</name>
</gene>
<feature type="region of interest" description="Disordered" evidence="1">
    <location>
        <begin position="57"/>
        <end position="85"/>
    </location>
</feature>
<evidence type="ECO:0000259" key="2">
    <source>
        <dbReference type="Pfam" id="PF24864"/>
    </source>
</evidence>
<protein>
    <recommendedName>
        <fullName evidence="2">DUF7730 domain-containing protein</fullName>
    </recommendedName>
</protein>
<evidence type="ECO:0000313" key="3">
    <source>
        <dbReference type="EMBL" id="KAK8073980.1"/>
    </source>
</evidence>
<keyword evidence="4" id="KW-1185">Reference proteome</keyword>
<dbReference type="GeneID" id="92089351"/>
<accession>A0ABR1VRU5</accession>
<dbReference type="Proteomes" id="UP001480595">
    <property type="component" value="Unassembled WGS sequence"/>
</dbReference>